<comment type="caution">
    <text evidence="2">The sequence shown here is derived from an EMBL/GenBank/DDBJ whole genome shotgun (WGS) entry which is preliminary data.</text>
</comment>
<reference evidence="2" key="2">
    <citation type="submission" date="2021-01" db="EMBL/GenBank/DDBJ databases">
        <authorList>
            <person name="Schikora-Tamarit M.A."/>
        </authorList>
    </citation>
    <scope>NUCLEOTIDE SEQUENCE</scope>
    <source>
        <strain evidence="2">CBS2887</strain>
    </source>
</reference>
<keyword evidence="1" id="KW-0732">Signal</keyword>
<reference evidence="2" key="1">
    <citation type="journal article" date="2021" name="Open Biol.">
        <title>Shared evolutionary footprints suggest mitochondrial oxidative damage underlies multiple complex I losses in fungi.</title>
        <authorList>
            <person name="Schikora-Tamarit M.A."/>
            <person name="Marcet-Houben M."/>
            <person name="Nosek J."/>
            <person name="Gabaldon T."/>
        </authorList>
    </citation>
    <scope>NUCLEOTIDE SEQUENCE</scope>
    <source>
        <strain evidence="2">CBS2887</strain>
    </source>
</reference>
<feature type="chain" id="PRO_5040367404" evidence="1">
    <location>
        <begin position="26"/>
        <end position="150"/>
    </location>
</feature>
<keyword evidence="3" id="KW-1185">Reference proteome</keyword>
<evidence type="ECO:0000313" key="2">
    <source>
        <dbReference type="EMBL" id="KAH3685087.1"/>
    </source>
</evidence>
<accession>A0A9P8Q6W5</accession>
<feature type="signal peptide" evidence="1">
    <location>
        <begin position="1"/>
        <end position="25"/>
    </location>
</feature>
<evidence type="ECO:0000256" key="1">
    <source>
        <dbReference type="SAM" id="SignalP"/>
    </source>
</evidence>
<protein>
    <submittedName>
        <fullName evidence="2">Uncharacterized protein</fullName>
    </submittedName>
</protein>
<dbReference type="AlphaFoldDB" id="A0A9P8Q6W5"/>
<name>A0A9P8Q6W5_WICPI</name>
<dbReference type="Proteomes" id="UP000774326">
    <property type="component" value="Unassembled WGS sequence"/>
</dbReference>
<evidence type="ECO:0000313" key="3">
    <source>
        <dbReference type="Proteomes" id="UP000774326"/>
    </source>
</evidence>
<organism evidence="2 3">
    <name type="scientific">Wickerhamomyces pijperi</name>
    <name type="common">Yeast</name>
    <name type="synonym">Pichia pijperi</name>
    <dbReference type="NCBI Taxonomy" id="599730"/>
    <lineage>
        <taxon>Eukaryota</taxon>
        <taxon>Fungi</taxon>
        <taxon>Dikarya</taxon>
        <taxon>Ascomycota</taxon>
        <taxon>Saccharomycotina</taxon>
        <taxon>Saccharomycetes</taxon>
        <taxon>Phaffomycetales</taxon>
        <taxon>Wickerhamomycetaceae</taxon>
        <taxon>Wickerhamomyces</taxon>
    </lineage>
</organism>
<dbReference type="OrthoDB" id="10560456at2759"/>
<proteinExistence type="predicted"/>
<sequence>MNWKSTEQWFKIYLAILATFPLSKAASTSSKTKNGEGMNEWMANNKDKAAMVFSPPDRNSISLNLFIGGIAWYLIPDKYGSSSSSKVRIDLGGDVVECCHEEIETSDNLSMALTFGDNWDKVLLISSNWSSNSWDILELFMSLWRWSKLL</sequence>
<gene>
    <name evidence="2" type="ORF">WICPIJ_003964</name>
</gene>
<dbReference type="EMBL" id="JAEUBG010002181">
    <property type="protein sequence ID" value="KAH3685087.1"/>
    <property type="molecule type" value="Genomic_DNA"/>
</dbReference>